<dbReference type="GO" id="GO:0006351">
    <property type="term" value="P:DNA-templated transcription"/>
    <property type="evidence" value="ECO:0007669"/>
    <property type="project" value="InterPro"/>
</dbReference>
<dbReference type="GO" id="GO:0008270">
    <property type="term" value="F:zinc ion binding"/>
    <property type="evidence" value="ECO:0007669"/>
    <property type="project" value="InterPro"/>
</dbReference>
<accession>W9HB47</accession>
<dbReference type="InterPro" id="IPR050815">
    <property type="entry name" value="TF_fung"/>
</dbReference>
<evidence type="ECO:0000259" key="7">
    <source>
        <dbReference type="PROSITE" id="PS50048"/>
    </source>
</evidence>
<evidence type="ECO:0000256" key="4">
    <source>
        <dbReference type="ARBA" id="ARBA00023163"/>
    </source>
</evidence>
<comment type="subcellular location">
    <subcellularLocation>
        <location evidence="1">Nucleus</location>
    </subcellularLocation>
</comment>
<proteinExistence type="predicted"/>
<organism evidence="8 9">
    <name type="scientific">Fusarium oxysporum NRRL 32931</name>
    <dbReference type="NCBI Taxonomy" id="660029"/>
    <lineage>
        <taxon>Eukaryota</taxon>
        <taxon>Fungi</taxon>
        <taxon>Dikarya</taxon>
        <taxon>Ascomycota</taxon>
        <taxon>Pezizomycotina</taxon>
        <taxon>Sordariomycetes</taxon>
        <taxon>Hypocreomycetidae</taxon>
        <taxon>Hypocreales</taxon>
        <taxon>Nectriaceae</taxon>
        <taxon>Fusarium</taxon>
        <taxon>Fusarium oxysporum species complex</taxon>
    </lineage>
</organism>
<dbReference type="EMBL" id="JH717855">
    <property type="protein sequence ID" value="EWY79783.1"/>
    <property type="molecule type" value="Genomic_DNA"/>
</dbReference>
<evidence type="ECO:0000256" key="5">
    <source>
        <dbReference type="ARBA" id="ARBA00023242"/>
    </source>
</evidence>
<feature type="region of interest" description="Disordered" evidence="6">
    <location>
        <begin position="74"/>
        <end position="119"/>
    </location>
</feature>
<dbReference type="SUPFAM" id="SSF57701">
    <property type="entry name" value="Zn2/Cys6 DNA-binding domain"/>
    <property type="match status" value="1"/>
</dbReference>
<dbReference type="Proteomes" id="UP000030753">
    <property type="component" value="Unassembled WGS sequence"/>
</dbReference>
<gene>
    <name evidence="8" type="ORF">FOYG_17073</name>
</gene>
<dbReference type="HOGENOM" id="CLU_029801_1_0_1"/>
<evidence type="ECO:0000256" key="6">
    <source>
        <dbReference type="SAM" id="MobiDB-lite"/>
    </source>
</evidence>
<dbReference type="PANTHER" id="PTHR47338">
    <property type="entry name" value="ZN(II)2CYS6 TRANSCRIPTION FACTOR (EUROFUNG)-RELATED"/>
    <property type="match status" value="1"/>
</dbReference>
<keyword evidence="3" id="KW-0805">Transcription regulation</keyword>
<dbReference type="InterPro" id="IPR001138">
    <property type="entry name" value="Zn2Cys6_DnaBD"/>
</dbReference>
<dbReference type="CDD" id="cd12148">
    <property type="entry name" value="fungal_TF_MHR"/>
    <property type="match status" value="1"/>
</dbReference>
<dbReference type="GO" id="GO:0000981">
    <property type="term" value="F:DNA-binding transcription factor activity, RNA polymerase II-specific"/>
    <property type="evidence" value="ECO:0007669"/>
    <property type="project" value="InterPro"/>
</dbReference>
<evidence type="ECO:0000313" key="8">
    <source>
        <dbReference type="EMBL" id="EWY79783.1"/>
    </source>
</evidence>
<dbReference type="Pfam" id="PF00172">
    <property type="entry name" value="Zn_clus"/>
    <property type="match status" value="1"/>
</dbReference>
<dbReference type="Gene3D" id="4.10.240.10">
    <property type="entry name" value="Zn(2)-C6 fungal-type DNA-binding domain"/>
    <property type="match status" value="1"/>
</dbReference>
<keyword evidence="2" id="KW-0479">Metal-binding</keyword>
<reference evidence="8 9" key="1">
    <citation type="submission" date="2011-06" db="EMBL/GenBank/DDBJ databases">
        <title>The Genome Sequence of Fusarium oxysporum FOSC 3-a.</title>
        <authorList>
            <consortium name="The Broad Institute Genome Sequencing Platform"/>
            <person name="Ma L.-J."/>
            <person name="Gale L.R."/>
            <person name="Schwartz D.C."/>
            <person name="Zhou S."/>
            <person name="Corby-Kistler H."/>
            <person name="Young S.K."/>
            <person name="Zeng Q."/>
            <person name="Gargeya S."/>
            <person name="Fitzgerald M."/>
            <person name="Haas B."/>
            <person name="Abouelleil A."/>
            <person name="Alvarado L."/>
            <person name="Arachchi H.M."/>
            <person name="Berlin A."/>
            <person name="Brown A."/>
            <person name="Chapman S.B."/>
            <person name="Chen Z."/>
            <person name="Dunbar C."/>
            <person name="Freedman E."/>
            <person name="Gearin G."/>
            <person name="Gellesch M."/>
            <person name="Goldberg J."/>
            <person name="Griggs A."/>
            <person name="Gujja S."/>
            <person name="Heiman D."/>
            <person name="Howarth C."/>
            <person name="Larson L."/>
            <person name="Lui A."/>
            <person name="MacDonald P.J.P."/>
            <person name="Mehta T."/>
            <person name="Montmayeur A."/>
            <person name="Murphy C."/>
            <person name="Neiman D."/>
            <person name="Pearson M."/>
            <person name="Priest M."/>
            <person name="Roberts A."/>
            <person name="Saif S."/>
            <person name="Shea T."/>
            <person name="Shenoy N."/>
            <person name="Sisk P."/>
            <person name="Stolte C."/>
            <person name="Sykes S."/>
            <person name="Wortman J."/>
            <person name="Nusbaum C."/>
            <person name="Birren B."/>
        </authorList>
    </citation>
    <scope>NUCLEOTIDE SEQUENCE [LARGE SCALE GENOMIC DNA]</scope>
    <source>
        <strain evidence="9">FOSC 3-a</strain>
    </source>
</reference>
<keyword evidence="4" id="KW-0804">Transcription</keyword>
<dbReference type="SMART" id="SM00066">
    <property type="entry name" value="GAL4"/>
    <property type="match status" value="1"/>
</dbReference>
<dbReference type="OrthoDB" id="3362851at2759"/>
<evidence type="ECO:0000313" key="9">
    <source>
        <dbReference type="Proteomes" id="UP000030753"/>
    </source>
</evidence>
<sequence length="620" mass="69916">MPRSNMQEPPSPTVAALDVDAERVHWSVEPQHPGERGRVPPGSRVCDNCIWKKVKCDLKRPTCSPCLQRGYTCTYSSTRRRPGPARGSRRGARRAHTSHARQRRPSDRRPSNEEESSTVETASLPIIIASYGSDTLASSELSQENTRTGHSTGIDILPEEEEYLIEEFLNMVLDSVPIFSKARFLPSLKDALYSRDLVLTLLIITAKLTGFKFASNSLDLDSRIDLMLSSGSVQEDICGDSISLDQFRKACLLAFYEFHQFPGQQAWMRIGKLTRLAFWIGLDRLDRLEHFCAHNGGLSATCRHDIEEWRLVWWFVYRLDTYANLSSGTPYLIDDKLVQTALVREEQLDCRPESQQEPQKPKLFLPPHPDSLWKLVPAVTSDSHQTSLFNLHIITATATRQAGRALQMHMLGSSGGIMEPLSDLERHLSALRLALPRNYLNPMRNAFANETRPSHHARLITVLHLLMARLLVSLLSCASLAEGDEWMLSWQQVLEICQDIASISEQWNSAFSLGVDPAVVFIIFTALIFVHLHKTFTGITDTVLHSNLEHCQIVLLCLLEQFASTWTLPRLLVLSFKGFCELMVGPFTYAHIQGILARFEAPLHPRWLQFLSTAPADLGT</sequence>
<dbReference type="Pfam" id="PF04082">
    <property type="entry name" value="Fungal_trans"/>
    <property type="match status" value="1"/>
</dbReference>
<dbReference type="PANTHER" id="PTHR47338:SF10">
    <property type="entry name" value="TRANSCRIPTION FACTOR DOMAIN-CONTAINING PROTEIN-RELATED"/>
    <property type="match status" value="1"/>
</dbReference>
<dbReference type="InterPro" id="IPR036864">
    <property type="entry name" value="Zn2-C6_fun-type_DNA-bd_sf"/>
</dbReference>
<evidence type="ECO:0000256" key="2">
    <source>
        <dbReference type="ARBA" id="ARBA00022723"/>
    </source>
</evidence>
<name>W9HB47_FUSOX</name>
<feature type="domain" description="Zn(2)-C6 fungal-type" evidence="7">
    <location>
        <begin position="45"/>
        <end position="75"/>
    </location>
</feature>
<dbReference type="GO" id="GO:0005634">
    <property type="term" value="C:nucleus"/>
    <property type="evidence" value="ECO:0007669"/>
    <property type="project" value="UniProtKB-SubCell"/>
</dbReference>
<dbReference type="InterPro" id="IPR007219">
    <property type="entry name" value="XnlR_reg_dom"/>
</dbReference>
<dbReference type="PROSITE" id="PS50048">
    <property type="entry name" value="ZN2_CY6_FUNGAL_2"/>
    <property type="match status" value="1"/>
</dbReference>
<evidence type="ECO:0000256" key="1">
    <source>
        <dbReference type="ARBA" id="ARBA00004123"/>
    </source>
</evidence>
<feature type="compositionally biased region" description="Basic residues" evidence="6">
    <location>
        <begin position="78"/>
        <end position="103"/>
    </location>
</feature>
<dbReference type="GO" id="GO:0003677">
    <property type="term" value="F:DNA binding"/>
    <property type="evidence" value="ECO:0007669"/>
    <property type="project" value="InterPro"/>
</dbReference>
<dbReference type="CDD" id="cd00067">
    <property type="entry name" value="GAL4"/>
    <property type="match status" value="1"/>
</dbReference>
<protein>
    <recommendedName>
        <fullName evidence="7">Zn(2)-C6 fungal-type domain-containing protein</fullName>
    </recommendedName>
</protein>
<dbReference type="AlphaFoldDB" id="W9HB47"/>
<dbReference type="SMART" id="SM00906">
    <property type="entry name" value="Fungal_trans"/>
    <property type="match status" value="1"/>
</dbReference>
<evidence type="ECO:0000256" key="3">
    <source>
        <dbReference type="ARBA" id="ARBA00023015"/>
    </source>
</evidence>
<keyword evidence="5" id="KW-0539">Nucleus</keyword>